<organism evidence="11 12">
    <name type="scientific">Neptuniibacter caesariensis</name>
    <dbReference type="NCBI Taxonomy" id="207954"/>
    <lineage>
        <taxon>Bacteria</taxon>
        <taxon>Pseudomonadati</taxon>
        <taxon>Pseudomonadota</taxon>
        <taxon>Gammaproteobacteria</taxon>
        <taxon>Oceanospirillales</taxon>
        <taxon>Oceanospirillaceae</taxon>
        <taxon>Neptuniibacter</taxon>
    </lineage>
</organism>
<name>A0A7U8C2Z9_NEPCE</name>
<evidence type="ECO:0000256" key="3">
    <source>
        <dbReference type="ARBA" id="ARBA00022692"/>
    </source>
</evidence>
<keyword evidence="11" id="KW-0966">Cell projection</keyword>
<evidence type="ECO:0000256" key="1">
    <source>
        <dbReference type="ARBA" id="ARBA00004651"/>
    </source>
</evidence>
<evidence type="ECO:0000256" key="7">
    <source>
        <dbReference type="RuleBase" id="RU004057"/>
    </source>
</evidence>
<evidence type="ECO:0000256" key="6">
    <source>
        <dbReference type="ARBA" id="ARBA00023136"/>
    </source>
</evidence>
<keyword evidence="6 8" id="KW-0472">Membrane</keyword>
<keyword evidence="3 8" id="KW-0812">Transmembrane</keyword>
<keyword evidence="11" id="KW-0969">Cilium</keyword>
<dbReference type="NCBIfam" id="NF006583">
    <property type="entry name" value="PRK09109.1"/>
    <property type="match status" value="1"/>
</dbReference>
<keyword evidence="12" id="KW-1185">Reference proteome</keyword>
<comment type="caution">
    <text evidence="11">The sequence shown here is derived from an EMBL/GenBank/DDBJ whole genome shotgun (WGS) entry which is preliminary data.</text>
</comment>
<comment type="subcellular location">
    <subcellularLocation>
        <location evidence="1">Cell membrane</location>
        <topology evidence="1">Multi-pass membrane protein</topology>
    </subcellularLocation>
    <subcellularLocation>
        <location evidence="7">Membrane</location>
        <topology evidence="7">Multi-pass membrane protein</topology>
    </subcellularLocation>
</comment>
<keyword evidence="7" id="KW-0813">Transport</keyword>
<dbReference type="PANTHER" id="PTHR30433">
    <property type="entry name" value="CHEMOTAXIS PROTEIN MOTA"/>
    <property type="match status" value="1"/>
</dbReference>
<dbReference type="Pfam" id="PF01618">
    <property type="entry name" value="MotA_ExbB"/>
    <property type="match status" value="1"/>
</dbReference>
<dbReference type="InterPro" id="IPR046786">
    <property type="entry name" value="MotA_N"/>
</dbReference>
<dbReference type="Pfam" id="PF20560">
    <property type="entry name" value="MotA_N"/>
    <property type="match status" value="1"/>
</dbReference>
<feature type="transmembrane region" description="Helical" evidence="8">
    <location>
        <begin position="30"/>
        <end position="49"/>
    </location>
</feature>
<accession>A0A7U8C2Z9</accession>
<keyword evidence="11" id="KW-0282">Flagellum</keyword>
<dbReference type="RefSeq" id="WP_007021040.1">
    <property type="nucleotide sequence ID" value="NZ_CH724125.1"/>
</dbReference>
<dbReference type="EMBL" id="AAOW01000016">
    <property type="protein sequence ID" value="EAR60557.1"/>
    <property type="molecule type" value="Genomic_DNA"/>
</dbReference>
<keyword evidence="7" id="KW-0653">Protein transport</keyword>
<dbReference type="GO" id="GO:0005886">
    <property type="term" value="C:plasma membrane"/>
    <property type="evidence" value="ECO:0007669"/>
    <property type="project" value="UniProtKB-SubCell"/>
</dbReference>
<feature type="transmembrane region" description="Helical" evidence="8">
    <location>
        <begin position="151"/>
        <end position="170"/>
    </location>
</feature>
<comment type="similarity">
    <text evidence="7">Belongs to the exbB/tolQ family.</text>
</comment>
<feature type="transmembrane region" description="Helical" evidence="8">
    <location>
        <begin position="182"/>
        <end position="204"/>
    </location>
</feature>
<proteinExistence type="inferred from homology"/>
<keyword evidence="5 8" id="KW-1133">Transmembrane helix</keyword>
<evidence type="ECO:0000256" key="4">
    <source>
        <dbReference type="ARBA" id="ARBA00022779"/>
    </source>
</evidence>
<evidence type="ECO:0000256" key="5">
    <source>
        <dbReference type="ARBA" id="ARBA00022989"/>
    </source>
</evidence>
<evidence type="ECO:0000259" key="9">
    <source>
        <dbReference type="Pfam" id="PF01618"/>
    </source>
</evidence>
<protein>
    <submittedName>
        <fullName evidence="11">Flagellar motor protein</fullName>
    </submittedName>
</protein>
<dbReference type="GO" id="GO:0015031">
    <property type="term" value="P:protein transport"/>
    <property type="evidence" value="ECO:0007669"/>
    <property type="project" value="UniProtKB-KW"/>
</dbReference>
<keyword evidence="2" id="KW-1003">Cell membrane</keyword>
<evidence type="ECO:0000256" key="2">
    <source>
        <dbReference type="ARBA" id="ARBA00022475"/>
    </source>
</evidence>
<dbReference type="InterPro" id="IPR047055">
    <property type="entry name" value="MotA-like"/>
</dbReference>
<sequence>MDLTAFFGVLLAFAAVLGGNYLEGGHVEELLNLPAAAIVILGTLAAAIIQSPAQDVRRAVRLLGWAFGRNNQDFKGSIDRIVQWCVVARRKGLLALEKEAEKESDPFVKAGLLLLVDGKGADVIRGTLEVELITAEQRDLQGAKVIESMGGYAPTLGIIGAVLGLIHVMSNLSDPDSLGAGIATAFVATIYGIGLANLFLIPVANKIKNLVLVRYQYQEMVLEGLMFIAEGQNPKAIQQRLQGYLR</sequence>
<evidence type="ECO:0000259" key="10">
    <source>
        <dbReference type="Pfam" id="PF20560"/>
    </source>
</evidence>
<dbReference type="GO" id="GO:0071978">
    <property type="term" value="P:bacterial-type flagellum-dependent swarming motility"/>
    <property type="evidence" value="ECO:0007669"/>
    <property type="project" value="InterPro"/>
</dbReference>
<reference evidence="11 12" key="1">
    <citation type="submission" date="2006-02" db="EMBL/GenBank/DDBJ databases">
        <authorList>
            <person name="Pinhassi J."/>
            <person name="Pedros-Alio C."/>
            <person name="Ferriera S."/>
            <person name="Johnson J."/>
            <person name="Kravitz S."/>
            <person name="Halpern A."/>
            <person name="Remington K."/>
            <person name="Beeson K."/>
            <person name="Tran B."/>
            <person name="Rogers Y.-H."/>
            <person name="Friedman R."/>
            <person name="Venter J.C."/>
        </authorList>
    </citation>
    <scope>NUCLEOTIDE SEQUENCE [LARGE SCALE GENOMIC DNA]</scope>
    <source>
        <strain evidence="11 12">MED92</strain>
    </source>
</reference>
<gene>
    <name evidence="11" type="ORF">MED92_16875</name>
</gene>
<dbReference type="PANTHER" id="PTHR30433:SF3">
    <property type="entry name" value="MOTILITY PROTEIN A"/>
    <property type="match status" value="1"/>
</dbReference>
<dbReference type="AlphaFoldDB" id="A0A7U8C2Z9"/>
<dbReference type="OrthoDB" id="9806929at2"/>
<dbReference type="InterPro" id="IPR002898">
    <property type="entry name" value="MotA_ExbB_proton_chnl"/>
</dbReference>
<feature type="domain" description="Motility protein A N-terminal" evidence="10">
    <location>
        <begin position="7"/>
        <end position="71"/>
    </location>
</feature>
<dbReference type="Proteomes" id="UP000002171">
    <property type="component" value="Unassembled WGS sequence"/>
</dbReference>
<evidence type="ECO:0000313" key="12">
    <source>
        <dbReference type="Proteomes" id="UP000002171"/>
    </source>
</evidence>
<keyword evidence="4" id="KW-0283">Flagellar rotation</keyword>
<feature type="domain" description="MotA/TolQ/ExbB proton channel" evidence="9">
    <location>
        <begin position="100"/>
        <end position="214"/>
    </location>
</feature>
<dbReference type="GO" id="GO:0006935">
    <property type="term" value="P:chemotaxis"/>
    <property type="evidence" value="ECO:0007669"/>
    <property type="project" value="InterPro"/>
</dbReference>
<evidence type="ECO:0000256" key="8">
    <source>
        <dbReference type="SAM" id="Phobius"/>
    </source>
</evidence>
<evidence type="ECO:0000313" key="11">
    <source>
        <dbReference type="EMBL" id="EAR60557.1"/>
    </source>
</evidence>